<dbReference type="Proteomes" id="UP000030108">
    <property type="component" value="Unassembled WGS sequence"/>
</dbReference>
<dbReference type="AlphaFoldDB" id="X8J9V6"/>
<feature type="compositionally biased region" description="Basic and acidic residues" evidence="1">
    <location>
        <begin position="296"/>
        <end position="306"/>
    </location>
</feature>
<reference evidence="4" key="1">
    <citation type="journal article" date="2014" name="Genome Announc.">
        <title>Draft genome sequence of the plant-pathogenic soil fungus Rhizoctonia solani anastomosis group 3 strain Rhs1AP.</title>
        <authorList>
            <person name="Cubeta M.A."/>
            <person name="Thomas E."/>
            <person name="Dean R.A."/>
            <person name="Jabaji S."/>
            <person name="Neate S.M."/>
            <person name="Tavantzis S."/>
            <person name="Toda T."/>
            <person name="Vilgalys R."/>
            <person name="Bharathan N."/>
            <person name="Fedorova-Abrams N."/>
            <person name="Pakala S.B."/>
            <person name="Pakala S.M."/>
            <person name="Zafar N."/>
            <person name="Joardar V."/>
            <person name="Losada L."/>
            <person name="Nierman W.C."/>
        </authorList>
    </citation>
    <scope>NUCLEOTIDE SEQUENCE [LARGE SCALE GENOMIC DNA]</scope>
    <source>
        <strain evidence="4">AG-3</strain>
    </source>
</reference>
<name>X8J9V6_9AGAM</name>
<evidence type="ECO:0000313" key="4">
    <source>
        <dbReference type="Proteomes" id="UP000030108"/>
    </source>
</evidence>
<organism evidence="3 4">
    <name type="scientific">Rhizoctonia solani AG-3 Rhs1AP</name>
    <dbReference type="NCBI Taxonomy" id="1086054"/>
    <lineage>
        <taxon>Eukaryota</taxon>
        <taxon>Fungi</taxon>
        <taxon>Dikarya</taxon>
        <taxon>Basidiomycota</taxon>
        <taxon>Agaricomycotina</taxon>
        <taxon>Agaricomycetes</taxon>
        <taxon>Cantharellales</taxon>
        <taxon>Ceratobasidiaceae</taxon>
        <taxon>Rhizoctonia</taxon>
    </lineage>
</organism>
<dbReference type="OrthoDB" id="2343366at2759"/>
<dbReference type="SMART" id="SM00327">
    <property type="entry name" value="VWA"/>
    <property type="match status" value="1"/>
</dbReference>
<feature type="region of interest" description="Disordered" evidence="1">
    <location>
        <begin position="287"/>
        <end position="306"/>
    </location>
</feature>
<protein>
    <submittedName>
        <fullName evidence="3">von willebrand factor type A domain protein</fullName>
    </submittedName>
</protein>
<accession>X8J9V6</accession>
<dbReference type="EMBL" id="JATN01000319">
    <property type="protein sequence ID" value="EUC60522.1"/>
    <property type="molecule type" value="Genomic_DNA"/>
</dbReference>
<evidence type="ECO:0000256" key="1">
    <source>
        <dbReference type="SAM" id="MobiDB-lite"/>
    </source>
</evidence>
<evidence type="ECO:0000259" key="2">
    <source>
        <dbReference type="SMART" id="SM00327"/>
    </source>
</evidence>
<comment type="caution">
    <text evidence="3">The sequence shown here is derived from an EMBL/GenBank/DDBJ whole genome shotgun (WGS) entry which is preliminary data.</text>
</comment>
<feature type="domain" description="VWFA" evidence="2">
    <location>
        <begin position="58"/>
        <end position="251"/>
    </location>
</feature>
<dbReference type="Gene3D" id="3.40.50.410">
    <property type="entry name" value="von Willebrand factor, type A domain"/>
    <property type="match status" value="1"/>
</dbReference>
<dbReference type="CDD" id="cd00198">
    <property type="entry name" value="vWFA"/>
    <property type="match status" value="1"/>
</dbReference>
<dbReference type="InterPro" id="IPR002035">
    <property type="entry name" value="VWF_A"/>
</dbReference>
<dbReference type="SUPFAM" id="SSF53300">
    <property type="entry name" value="vWA-like"/>
    <property type="match status" value="1"/>
</dbReference>
<sequence>MYYVPVQNTKQRRRLQQIHLIAPYRYSMHPSHRWLLQLVISQWTDILSRARIPLGYIKLTTCCSGSMTDTDRLPLPNTPVSPRLVSSCNNRYGAVLSALYGFWLSRDAVALSAATQVRQDAYSIVTFNESATIRVQNDFTSSTDQLISQLLPQASGGTNFHAALLRAQSLIQTHWSSDRAPVIIFLSDGECNIGDDPVYDLCRMCVQLGKALAFHSVSFGIDTYSASLRRMAEIAHEVFASAPQDVLTAGRGNPCGYANAIDSAFKMSYTLPNCYNPPNDPELLEAPTNPNPSDMPKTHSHCEKGSSDKMVGAEEVSIVIPNLFRLLDLVQEGSGGIKSVEKVVIDQPSLHRLLNIVQPGSYESVSRINLKALDQVTKPDHLALCWLFIAYYAAFHQTDRSDYLGKKLMVISANLLSCTQSDASTSALRSGLYLALDPSHQDQGASKVAYIIYWPEDTTWDDQAASSSLILTQARAFIWDTNTHDEDRQGNDDNTRLFDFEVAKSLEQEEDATGSPGFTVTVDPRLLPQANDQAHSRVRLVPGEQKAALLVTRYEEEQHEAKRFEESISLMNLRRMIESKDCPLRLGNLTPTDLEALAAHGLRNQHRAIFAKYDEQLRGFNAKRAGLEGADKRHIEDQTNRDRLKLKEEIQHLVRIHYDRLYPSPRSGVDPPHGVEDADKMVKKEKPQIIQDSDFQLLKGRWPVVKEYLEKNPRLSDDEHEHFINDTLRGSNSGIQDSGIQAYASSTSATNDATGISDPEFVSQLRTMGQTYFSLFGLIRRVYNILGRNLETLESKVLADQLERIVSMESQRLKTTTAAARDHGHREATRSAFEGVMQELREAMATNAQ</sequence>
<gene>
    <name evidence="3" type="ORF">RSOL_349800</name>
</gene>
<dbReference type="Pfam" id="PF13519">
    <property type="entry name" value="VWA_2"/>
    <property type="match status" value="1"/>
</dbReference>
<evidence type="ECO:0000313" key="3">
    <source>
        <dbReference type="EMBL" id="EUC60522.1"/>
    </source>
</evidence>
<dbReference type="InterPro" id="IPR036465">
    <property type="entry name" value="vWFA_dom_sf"/>
</dbReference>
<proteinExistence type="predicted"/>
<feature type="non-terminal residue" evidence="3">
    <location>
        <position position="849"/>
    </location>
</feature>